<feature type="domain" description="Histidine kinase/HSP90-like ATPase" evidence="2">
    <location>
        <begin position="17"/>
        <end position="126"/>
    </location>
</feature>
<evidence type="ECO:0000259" key="2">
    <source>
        <dbReference type="Pfam" id="PF13581"/>
    </source>
</evidence>
<evidence type="ECO:0000313" key="3">
    <source>
        <dbReference type="EMBL" id="GAA0259142.1"/>
    </source>
</evidence>
<organism evidence="3 4">
    <name type="scientific">Cryptosporangium japonicum</name>
    <dbReference type="NCBI Taxonomy" id="80872"/>
    <lineage>
        <taxon>Bacteria</taxon>
        <taxon>Bacillati</taxon>
        <taxon>Actinomycetota</taxon>
        <taxon>Actinomycetes</taxon>
        <taxon>Cryptosporangiales</taxon>
        <taxon>Cryptosporangiaceae</taxon>
        <taxon>Cryptosporangium</taxon>
    </lineage>
</organism>
<sequence length="130" mass="14197">MRSDCDPTVELDQAHAPTPAATAEIRRTVRDLLTQWRIGGTAAEDILLVVHELVANVVDHARTPFRLAVKLCGTFVKVSVHDESCRPVVVRELDPLSTRGRGLPLIAAIADKWGCQEQPDGKTVWAAIPV</sequence>
<dbReference type="CDD" id="cd16936">
    <property type="entry name" value="HATPase_RsbW-like"/>
    <property type="match status" value="1"/>
</dbReference>
<dbReference type="InterPro" id="IPR003594">
    <property type="entry name" value="HATPase_dom"/>
</dbReference>
<keyword evidence="1" id="KW-0418">Kinase</keyword>
<gene>
    <name evidence="3" type="ORF">GCM10009539_50580</name>
</gene>
<dbReference type="SUPFAM" id="SSF55874">
    <property type="entry name" value="ATPase domain of HSP90 chaperone/DNA topoisomerase II/histidine kinase"/>
    <property type="match status" value="1"/>
</dbReference>
<protein>
    <recommendedName>
        <fullName evidence="2">Histidine kinase/HSP90-like ATPase domain-containing protein</fullName>
    </recommendedName>
</protein>
<dbReference type="EMBL" id="BAAAGX010000020">
    <property type="protein sequence ID" value="GAA0259142.1"/>
    <property type="molecule type" value="Genomic_DNA"/>
</dbReference>
<dbReference type="InterPro" id="IPR036890">
    <property type="entry name" value="HATPase_C_sf"/>
</dbReference>
<dbReference type="Gene3D" id="3.30.565.10">
    <property type="entry name" value="Histidine kinase-like ATPase, C-terminal domain"/>
    <property type="match status" value="1"/>
</dbReference>
<reference evidence="4" key="1">
    <citation type="journal article" date="2019" name="Int. J. Syst. Evol. Microbiol.">
        <title>The Global Catalogue of Microorganisms (GCM) 10K type strain sequencing project: providing services to taxonomists for standard genome sequencing and annotation.</title>
        <authorList>
            <consortium name="The Broad Institute Genomics Platform"/>
            <consortium name="The Broad Institute Genome Sequencing Center for Infectious Disease"/>
            <person name="Wu L."/>
            <person name="Ma J."/>
        </authorList>
    </citation>
    <scope>NUCLEOTIDE SEQUENCE [LARGE SCALE GENOMIC DNA]</scope>
    <source>
        <strain evidence="4">JCM 10425</strain>
    </source>
</reference>
<dbReference type="PANTHER" id="PTHR35526">
    <property type="entry name" value="ANTI-SIGMA-F FACTOR RSBW-RELATED"/>
    <property type="match status" value="1"/>
</dbReference>
<accession>A0ABP3EF32</accession>
<keyword evidence="1" id="KW-0723">Serine/threonine-protein kinase</keyword>
<dbReference type="Proteomes" id="UP001500967">
    <property type="component" value="Unassembled WGS sequence"/>
</dbReference>
<evidence type="ECO:0000313" key="4">
    <source>
        <dbReference type="Proteomes" id="UP001500967"/>
    </source>
</evidence>
<evidence type="ECO:0000256" key="1">
    <source>
        <dbReference type="ARBA" id="ARBA00022527"/>
    </source>
</evidence>
<comment type="caution">
    <text evidence="3">The sequence shown here is derived from an EMBL/GenBank/DDBJ whole genome shotgun (WGS) entry which is preliminary data.</text>
</comment>
<dbReference type="PANTHER" id="PTHR35526:SF3">
    <property type="entry name" value="ANTI-SIGMA-F FACTOR RSBW"/>
    <property type="match status" value="1"/>
</dbReference>
<name>A0ABP3EF32_9ACTN</name>
<dbReference type="InterPro" id="IPR050267">
    <property type="entry name" value="Anti-sigma-factor_SerPK"/>
</dbReference>
<dbReference type="Pfam" id="PF13581">
    <property type="entry name" value="HATPase_c_2"/>
    <property type="match status" value="1"/>
</dbReference>
<proteinExistence type="predicted"/>
<keyword evidence="4" id="KW-1185">Reference proteome</keyword>
<keyword evidence="1" id="KW-0808">Transferase</keyword>